<reference evidence="2" key="1">
    <citation type="submission" date="2022-10" db="EMBL/GenBank/DDBJ databases">
        <authorList>
            <person name="Chen Y."/>
            <person name="Dougan E. K."/>
            <person name="Chan C."/>
            <person name="Rhodes N."/>
            <person name="Thang M."/>
        </authorList>
    </citation>
    <scope>NUCLEOTIDE SEQUENCE</scope>
</reference>
<gene>
    <name evidence="2" type="ORF">C1SCF055_LOCUS10446</name>
</gene>
<evidence type="ECO:0000256" key="1">
    <source>
        <dbReference type="SAM" id="MobiDB-lite"/>
    </source>
</evidence>
<reference evidence="3" key="2">
    <citation type="submission" date="2024-04" db="EMBL/GenBank/DDBJ databases">
        <authorList>
            <person name="Chen Y."/>
            <person name="Shah S."/>
            <person name="Dougan E. K."/>
            <person name="Thang M."/>
            <person name="Chan C."/>
        </authorList>
    </citation>
    <scope>NUCLEOTIDE SEQUENCE [LARGE SCALE GENOMIC DNA]</scope>
</reference>
<dbReference type="SUPFAM" id="SSF52540">
    <property type="entry name" value="P-loop containing nucleoside triphosphate hydrolases"/>
    <property type="match status" value="1"/>
</dbReference>
<accession>A0A9P1C101</accession>
<organism evidence="2">
    <name type="scientific">Cladocopium goreaui</name>
    <dbReference type="NCBI Taxonomy" id="2562237"/>
    <lineage>
        <taxon>Eukaryota</taxon>
        <taxon>Sar</taxon>
        <taxon>Alveolata</taxon>
        <taxon>Dinophyceae</taxon>
        <taxon>Suessiales</taxon>
        <taxon>Symbiodiniaceae</taxon>
        <taxon>Cladocopium</taxon>
    </lineage>
</organism>
<feature type="compositionally biased region" description="Polar residues" evidence="1">
    <location>
        <begin position="181"/>
        <end position="202"/>
    </location>
</feature>
<dbReference type="Pfam" id="PF08477">
    <property type="entry name" value="Roc"/>
    <property type="match status" value="1"/>
</dbReference>
<sequence length="915" mass="103109">MQCCSNACACICFLSLQEDERERLQKLSLEHQKKSVAPLPVVRLYFVGRGRAGKTTTLRRLKGESFRDDEPSTHGLDVWAGQVEADLQADSKQTGPWKRWEESMYLSALKDTCSFGLLGPETDALTAQNADEQPDDMLERPKANQPDALLESSAAAQPTQGLNKPEEHATSVASQGPKANEQPQEDISSSSGPKTRVITMSTHPRHPFLRVRSNLGDPTTSQPVLQKSKLRKAGIDVRLQCWDFPGQEEYALLNQLHFSERAIYLVFLDLTGQLEDEWRHLSFWLWKIARFSTEKDAWPPILLIGTKAGARNRCVTDLELQKRLEDLQSRVPRLKEQLQPHPANLGSKCPWLFPVENKGENFEAWLSPLRMQLQRMALQFVSPRDLWEAENSDGSVVPRFVGLQAETFPLTWLRAHDLLTRLGSGFRARAERVDVKKVAPSAEPGQRFKIKDYLRVTIDKDWLILPPGAFIRLHSQDEQDDLREEELSLDVSCDFLELKAVQGLLRGMQPQGLSHQDTEKVLKLLNTLGIVVWIDKPKLQDTVMLNPRQVAVAMSNLINLCFGVDSFEHVKASDLARFRSSGIASHDLIKAVWKKDFGHAHQQLLQHVLVRRDLMRERLVKGEIVLPNCLPVAHCAEEAFRETDEVLYLDVGGLLSPNFFPDLAHLIYRNINFENSPTIWKPGPPQVFRNRGDLHSDTHSVFTSMFPVNAPSNQSLLRILVRGKDQKANCGIAQEVKRVLLNDILGFDPETEIDVEKDPSSFFGFKGAKDKGTLERERSFARHPCLNSQCNLTCSLCRVSELLQERFLPDLSPGLRSIVENAAVQRHTRPAGSFRFKAMQFPGDVDLEEYLVIDAKSKDEALPTLCRTIQKMFGGLSAQNSEVQVFMGGLKAGSKPRQRPWSPEGMAEVVSARAA</sequence>
<keyword evidence="5" id="KW-1185">Reference proteome</keyword>
<dbReference type="EMBL" id="CAMXCT010000747">
    <property type="protein sequence ID" value="CAI3982782.1"/>
    <property type="molecule type" value="Genomic_DNA"/>
</dbReference>
<feature type="region of interest" description="Disordered" evidence="1">
    <location>
        <begin position="153"/>
        <end position="203"/>
    </location>
</feature>
<dbReference type="AlphaFoldDB" id="A0A9P1C101"/>
<name>A0A9P1C101_9DINO</name>
<dbReference type="EMBL" id="CAMXCT030000747">
    <property type="protein sequence ID" value="CAL4770094.1"/>
    <property type="molecule type" value="Genomic_DNA"/>
</dbReference>
<dbReference type="InterPro" id="IPR027417">
    <property type="entry name" value="P-loop_NTPase"/>
</dbReference>
<protein>
    <submittedName>
        <fullName evidence="4">Protein NLRC3</fullName>
    </submittedName>
</protein>
<dbReference type="Gene3D" id="3.40.50.300">
    <property type="entry name" value="P-loop containing nucleotide triphosphate hydrolases"/>
    <property type="match status" value="1"/>
</dbReference>
<evidence type="ECO:0000313" key="3">
    <source>
        <dbReference type="EMBL" id="CAL1136157.1"/>
    </source>
</evidence>
<dbReference type="Proteomes" id="UP001152797">
    <property type="component" value="Unassembled WGS sequence"/>
</dbReference>
<proteinExistence type="predicted"/>
<evidence type="ECO:0000313" key="4">
    <source>
        <dbReference type="EMBL" id="CAL4770094.1"/>
    </source>
</evidence>
<comment type="caution">
    <text evidence="2">The sequence shown here is derived from an EMBL/GenBank/DDBJ whole genome shotgun (WGS) entry which is preliminary data.</text>
</comment>
<evidence type="ECO:0000313" key="5">
    <source>
        <dbReference type="Proteomes" id="UP001152797"/>
    </source>
</evidence>
<dbReference type="OrthoDB" id="448387at2759"/>
<evidence type="ECO:0000313" key="2">
    <source>
        <dbReference type="EMBL" id="CAI3982782.1"/>
    </source>
</evidence>
<dbReference type="EMBL" id="CAMXCT020000747">
    <property type="protein sequence ID" value="CAL1136157.1"/>
    <property type="molecule type" value="Genomic_DNA"/>
</dbReference>